<dbReference type="AlphaFoldDB" id="A0A1Y3EY43"/>
<evidence type="ECO:0000313" key="3">
    <source>
        <dbReference type="Proteomes" id="UP000243006"/>
    </source>
</evidence>
<sequence length="189" mass="22602">MDSATEKRLSAGQNFFELLHSNLHILQNIWNKMGLSEYERKARFQNTVKQINDLLSDIIAEEQVVEEHYYRQRLMQLREEEERRKILYNDLTKNLQIFFLDCFQIKSKLEQAVCLWNDQHPGELLSYDGMCFLRKINNIEMEYAQQKEKEKVEKKKARNRCLEEEAKCVSKIVRTSSLRQKVSSGKMNF</sequence>
<gene>
    <name evidence="2" type="ORF">D917_04795</name>
</gene>
<dbReference type="Gene3D" id="1.20.58.1520">
    <property type="match status" value="1"/>
</dbReference>
<comment type="caution">
    <text evidence="2">The sequence shown here is derived from an EMBL/GenBank/DDBJ whole genome shotgun (WGS) entry which is preliminary data.</text>
</comment>
<evidence type="ECO:0000256" key="1">
    <source>
        <dbReference type="SAM" id="Coils"/>
    </source>
</evidence>
<protein>
    <recommendedName>
        <fullName evidence="4">Protein regulator of cytokinesis 1</fullName>
    </recommendedName>
</protein>
<evidence type="ECO:0008006" key="4">
    <source>
        <dbReference type="Google" id="ProtNLM"/>
    </source>
</evidence>
<organism evidence="2 3">
    <name type="scientific">Trichinella nativa</name>
    <dbReference type="NCBI Taxonomy" id="6335"/>
    <lineage>
        <taxon>Eukaryota</taxon>
        <taxon>Metazoa</taxon>
        <taxon>Ecdysozoa</taxon>
        <taxon>Nematoda</taxon>
        <taxon>Enoplea</taxon>
        <taxon>Dorylaimia</taxon>
        <taxon>Trichinellida</taxon>
        <taxon>Trichinellidae</taxon>
        <taxon>Trichinella</taxon>
    </lineage>
</organism>
<dbReference type="Proteomes" id="UP000243006">
    <property type="component" value="Unassembled WGS sequence"/>
</dbReference>
<name>A0A1Y3EY43_9BILA</name>
<feature type="coiled-coil region" evidence="1">
    <location>
        <begin position="136"/>
        <end position="167"/>
    </location>
</feature>
<keyword evidence="1" id="KW-0175">Coiled coil</keyword>
<proteinExistence type="predicted"/>
<reference evidence="2 3" key="1">
    <citation type="submission" date="2015-04" db="EMBL/GenBank/DDBJ databases">
        <title>Draft genome of the roundworm Trichinella nativa.</title>
        <authorList>
            <person name="Mitreva M."/>
        </authorList>
    </citation>
    <scope>NUCLEOTIDE SEQUENCE [LARGE SCALE GENOMIC DNA]</scope>
    <source>
        <strain evidence="2 3">ISS45</strain>
    </source>
</reference>
<evidence type="ECO:0000313" key="2">
    <source>
        <dbReference type="EMBL" id="OUC50074.1"/>
    </source>
</evidence>
<accession>A0A1Y3EY43</accession>
<dbReference type="EMBL" id="LVZM01000026">
    <property type="protein sequence ID" value="OUC50074.1"/>
    <property type="molecule type" value="Genomic_DNA"/>
</dbReference>